<evidence type="ECO:0000256" key="8">
    <source>
        <dbReference type="ARBA" id="ARBA00023150"/>
    </source>
</evidence>
<keyword evidence="7 10" id="KW-0500">Molybdenum</keyword>
<dbReference type="NCBIfam" id="NF045515">
    <property type="entry name" value="Glp_gephyrin"/>
    <property type="match status" value="1"/>
</dbReference>
<keyword evidence="13" id="KW-1185">Reference proteome</keyword>
<name>L0K9Y4_HALHC</name>
<dbReference type="STRING" id="748449.Halha_1243"/>
<evidence type="ECO:0000313" key="13">
    <source>
        <dbReference type="Proteomes" id="UP000010880"/>
    </source>
</evidence>
<comment type="function">
    <text evidence="2">May be involved in the biosynthesis of molybdopterin.</text>
</comment>
<comment type="catalytic activity">
    <reaction evidence="9">
        <text>adenylyl-molybdopterin + molybdate = Mo-molybdopterin + AMP + H(+)</text>
        <dbReference type="Rhea" id="RHEA:35047"/>
        <dbReference type="ChEBI" id="CHEBI:15378"/>
        <dbReference type="ChEBI" id="CHEBI:36264"/>
        <dbReference type="ChEBI" id="CHEBI:62727"/>
        <dbReference type="ChEBI" id="CHEBI:71302"/>
        <dbReference type="ChEBI" id="CHEBI:456215"/>
        <dbReference type="EC" id="2.10.1.1"/>
    </reaction>
</comment>
<dbReference type="InterPro" id="IPR036135">
    <property type="entry name" value="MoeA_linker/N_sf"/>
</dbReference>
<dbReference type="Pfam" id="PF00994">
    <property type="entry name" value="MoCF_biosynth"/>
    <property type="match status" value="1"/>
</dbReference>
<reference evidence="13" key="1">
    <citation type="submission" date="2012-02" db="EMBL/GenBank/DDBJ databases">
        <title>The complete genome of Halobacteroides halobius DSM 5150.</title>
        <authorList>
            <person name="Lucas S."/>
            <person name="Copeland A."/>
            <person name="Lapidus A."/>
            <person name="Glavina del Rio T."/>
            <person name="Dalin E."/>
            <person name="Tice H."/>
            <person name="Bruce D."/>
            <person name="Goodwin L."/>
            <person name="Pitluck S."/>
            <person name="Peters L."/>
            <person name="Mikhailova N."/>
            <person name="Gu W."/>
            <person name="Kyrpides N."/>
            <person name="Mavromatis K."/>
            <person name="Ivanova N."/>
            <person name="Brettin T."/>
            <person name="Detter J.C."/>
            <person name="Han C."/>
            <person name="Larimer F."/>
            <person name="Land M."/>
            <person name="Hauser L."/>
            <person name="Markowitz V."/>
            <person name="Cheng J.-F."/>
            <person name="Hugenholtz P."/>
            <person name="Woyke T."/>
            <person name="Wu D."/>
            <person name="Tindall B."/>
            <person name="Pomrenke H."/>
            <person name="Brambilla E."/>
            <person name="Klenk H.-P."/>
            <person name="Eisen J.A."/>
        </authorList>
    </citation>
    <scope>NUCLEOTIDE SEQUENCE [LARGE SCALE GENOMIC DNA]</scope>
    <source>
        <strain evidence="13">ATCC 35273 / DSM 5150 / MD-1</strain>
    </source>
</reference>
<dbReference type="SUPFAM" id="SSF63867">
    <property type="entry name" value="MoeA C-terminal domain-like"/>
    <property type="match status" value="1"/>
</dbReference>
<dbReference type="HOGENOM" id="CLU_010186_7_2_9"/>
<evidence type="ECO:0000256" key="7">
    <source>
        <dbReference type="ARBA" id="ARBA00022505"/>
    </source>
</evidence>
<dbReference type="KEGG" id="hhl:Halha_1243"/>
<dbReference type="AlphaFoldDB" id="L0K9Y4"/>
<dbReference type="InterPro" id="IPR005111">
    <property type="entry name" value="MoeA_C_domain_IV"/>
</dbReference>
<dbReference type="NCBIfam" id="TIGR00177">
    <property type="entry name" value="molyb_syn"/>
    <property type="match status" value="1"/>
</dbReference>
<accession>L0K9Y4</accession>
<dbReference type="FunFam" id="2.170.190.11:FF:000001">
    <property type="entry name" value="Molybdopterin molybdenumtransferase"/>
    <property type="match status" value="1"/>
</dbReference>
<dbReference type="InterPro" id="IPR008284">
    <property type="entry name" value="MoCF_biosynth_CS"/>
</dbReference>
<dbReference type="eggNOG" id="COG0303">
    <property type="taxonomic scope" value="Bacteria"/>
</dbReference>
<dbReference type="OrthoDB" id="9804758at2"/>
<protein>
    <recommendedName>
        <fullName evidence="6 10">Molybdopterin molybdenumtransferase</fullName>
        <ecNumber evidence="5 10">2.10.1.1</ecNumber>
    </recommendedName>
</protein>
<dbReference type="InterPro" id="IPR038987">
    <property type="entry name" value="MoeA-like"/>
</dbReference>
<dbReference type="GO" id="GO:0046872">
    <property type="term" value="F:metal ion binding"/>
    <property type="evidence" value="ECO:0007669"/>
    <property type="project" value="UniProtKB-UniRule"/>
</dbReference>
<comment type="pathway">
    <text evidence="3 10">Cofactor biosynthesis; molybdopterin biosynthesis.</text>
</comment>
<dbReference type="PATRIC" id="fig|748449.3.peg.1203"/>
<dbReference type="InterPro" id="IPR036425">
    <property type="entry name" value="MoaB/Mog-like_dom_sf"/>
</dbReference>
<dbReference type="UniPathway" id="UPA00344"/>
<dbReference type="Gene3D" id="2.170.190.11">
    <property type="entry name" value="Molybdopterin biosynthesis moea protein, domain 3"/>
    <property type="match status" value="1"/>
</dbReference>
<dbReference type="RefSeq" id="WP_015326911.1">
    <property type="nucleotide sequence ID" value="NC_019978.1"/>
</dbReference>
<dbReference type="EMBL" id="CP003359">
    <property type="protein sequence ID" value="AGB41189.1"/>
    <property type="molecule type" value="Genomic_DNA"/>
</dbReference>
<dbReference type="SUPFAM" id="SSF63882">
    <property type="entry name" value="MoeA N-terminal region -like"/>
    <property type="match status" value="1"/>
</dbReference>
<dbReference type="GO" id="GO:0006777">
    <property type="term" value="P:Mo-molybdopterin cofactor biosynthetic process"/>
    <property type="evidence" value="ECO:0007669"/>
    <property type="project" value="UniProtKB-UniRule"/>
</dbReference>
<evidence type="ECO:0000256" key="4">
    <source>
        <dbReference type="ARBA" id="ARBA00010763"/>
    </source>
</evidence>
<comment type="similarity">
    <text evidence="4 10">Belongs to the MoeA family.</text>
</comment>
<keyword evidence="10" id="KW-0460">Magnesium</keyword>
<evidence type="ECO:0000256" key="5">
    <source>
        <dbReference type="ARBA" id="ARBA00013269"/>
    </source>
</evidence>
<dbReference type="GO" id="GO:0061599">
    <property type="term" value="F:molybdopterin molybdotransferase activity"/>
    <property type="evidence" value="ECO:0007669"/>
    <property type="project" value="UniProtKB-UniRule"/>
</dbReference>
<evidence type="ECO:0000256" key="10">
    <source>
        <dbReference type="RuleBase" id="RU365090"/>
    </source>
</evidence>
<proteinExistence type="inferred from homology"/>
<evidence type="ECO:0000256" key="9">
    <source>
        <dbReference type="ARBA" id="ARBA00047317"/>
    </source>
</evidence>
<evidence type="ECO:0000256" key="6">
    <source>
        <dbReference type="ARBA" id="ARBA00021108"/>
    </source>
</evidence>
<evidence type="ECO:0000259" key="11">
    <source>
        <dbReference type="SMART" id="SM00852"/>
    </source>
</evidence>
<dbReference type="InterPro" id="IPR036688">
    <property type="entry name" value="MoeA_C_domain_IV_sf"/>
</dbReference>
<dbReference type="SMART" id="SM00852">
    <property type="entry name" value="MoCF_biosynth"/>
    <property type="match status" value="1"/>
</dbReference>
<feature type="domain" description="MoaB/Mog" evidence="11">
    <location>
        <begin position="187"/>
        <end position="326"/>
    </location>
</feature>
<evidence type="ECO:0000256" key="2">
    <source>
        <dbReference type="ARBA" id="ARBA00003487"/>
    </source>
</evidence>
<evidence type="ECO:0000313" key="12">
    <source>
        <dbReference type="EMBL" id="AGB41189.1"/>
    </source>
</evidence>
<comment type="function">
    <text evidence="1 10">Catalyzes the insertion of molybdate into adenylated molybdopterin with the concomitant release of AMP.</text>
</comment>
<organism evidence="12 13">
    <name type="scientific">Halobacteroides halobius (strain ATCC 35273 / DSM 5150 / MD-1)</name>
    <dbReference type="NCBI Taxonomy" id="748449"/>
    <lineage>
        <taxon>Bacteria</taxon>
        <taxon>Bacillati</taxon>
        <taxon>Bacillota</taxon>
        <taxon>Clostridia</taxon>
        <taxon>Halanaerobiales</taxon>
        <taxon>Halobacteroidaceae</taxon>
        <taxon>Halobacteroides</taxon>
    </lineage>
</organism>
<dbReference type="SUPFAM" id="SSF53218">
    <property type="entry name" value="Molybdenum cofactor biosynthesis proteins"/>
    <property type="match status" value="1"/>
</dbReference>
<dbReference type="InterPro" id="IPR005110">
    <property type="entry name" value="MoeA_linker/N"/>
</dbReference>
<keyword evidence="10" id="KW-0479">Metal-binding</keyword>
<dbReference type="GO" id="GO:0005829">
    <property type="term" value="C:cytosol"/>
    <property type="evidence" value="ECO:0007669"/>
    <property type="project" value="TreeGrafter"/>
</dbReference>
<dbReference type="Gene3D" id="3.90.105.10">
    <property type="entry name" value="Molybdopterin biosynthesis moea protein, domain 2"/>
    <property type="match status" value="1"/>
</dbReference>
<dbReference type="PANTHER" id="PTHR10192">
    <property type="entry name" value="MOLYBDOPTERIN BIOSYNTHESIS PROTEIN"/>
    <property type="match status" value="1"/>
</dbReference>
<comment type="cofactor">
    <cofactor evidence="10">
        <name>Mg(2+)</name>
        <dbReference type="ChEBI" id="CHEBI:18420"/>
    </cofactor>
</comment>
<dbReference type="EC" id="2.10.1.1" evidence="5 10"/>
<sequence>MSNLFKLVKVKEAFELLEQKINLTLDSERLKITQARGRILATDIKSEVNLPPFSRSTMDGYAVKAEDIFGASVTAPVYLNLIGSIKMGAKPKQKIRSGEAMEIATGGMLPVGADAVVMVEDTEKLGIKEIEVTKAVAPGANIVTKGEDISQGSLVLSAGHLLRPQDIGALAGIGVTEVDLFTKPEVTVLSTGDELITPDKEPKLGQIRDINSYSIGTLVEEEGGATTYGGIILDEPDSLQDKLKAAIASSDLVVLSGGSSVGVKDLTIDVLKQLGEPGVLVHGIAIKPGKPTILAIIDQTPVVGLPGHPTSAFVVAQMILKPLLQRLTDRRENYKKLYSFLPAKVSRNIASTKGREEYIRVKLTQKENQIWAEPLLGKSSLISTLVGADGLLKIGLGREGIKKGREVEVLTF</sequence>
<evidence type="ECO:0000256" key="3">
    <source>
        <dbReference type="ARBA" id="ARBA00005046"/>
    </source>
</evidence>
<dbReference type="PROSITE" id="PS01079">
    <property type="entry name" value="MOCF_BIOSYNTHESIS_2"/>
    <property type="match status" value="1"/>
</dbReference>
<dbReference type="Pfam" id="PF03453">
    <property type="entry name" value="MoeA_N"/>
    <property type="match status" value="1"/>
</dbReference>
<dbReference type="Gene3D" id="2.40.340.10">
    <property type="entry name" value="MoeA, C-terminal, domain IV"/>
    <property type="match status" value="1"/>
</dbReference>
<keyword evidence="8 10" id="KW-0501">Molybdenum cofactor biosynthesis</keyword>
<keyword evidence="10" id="KW-0808">Transferase</keyword>
<dbReference type="PANTHER" id="PTHR10192:SF5">
    <property type="entry name" value="GEPHYRIN"/>
    <property type="match status" value="1"/>
</dbReference>
<evidence type="ECO:0000256" key="1">
    <source>
        <dbReference type="ARBA" id="ARBA00002901"/>
    </source>
</evidence>
<dbReference type="Proteomes" id="UP000010880">
    <property type="component" value="Chromosome"/>
</dbReference>
<dbReference type="CDD" id="cd00887">
    <property type="entry name" value="MoeA"/>
    <property type="match status" value="1"/>
</dbReference>
<dbReference type="Gene3D" id="3.40.980.10">
    <property type="entry name" value="MoaB/Mog-like domain"/>
    <property type="match status" value="1"/>
</dbReference>
<dbReference type="InterPro" id="IPR001453">
    <property type="entry name" value="MoaB/Mog_dom"/>
</dbReference>
<gene>
    <name evidence="12" type="ordered locus">Halha_1243</name>
</gene>
<dbReference type="Pfam" id="PF03454">
    <property type="entry name" value="MoeA_C"/>
    <property type="match status" value="1"/>
</dbReference>